<dbReference type="GeneID" id="10447002"/>
<evidence type="ECO:0000313" key="1">
    <source>
        <dbReference type="EMBL" id="AEA38734.1"/>
    </source>
</evidence>
<name>F2HHD8_9CRYP</name>
<proteinExistence type="predicted"/>
<accession>F2HHD8</accession>
<keyword evidence="1" id="KW-0542">Nucleomorph</keyword>
<protein>
    <submittedName>
        <fullName evidence="1">Uncharacterized protein</fullName>
    </submittedName>
</protein>
<dbReference type="AlphaFoldDB" id="F2HHD8"/>
<evidence type="ECO:0000313" key="2">
    <source>
        <dbReference type="Proteomes" id="UP000243423"/>
    </source>
</evidence>
<dbReference type="Proteomes" id="UP000243423">
    <property type="component" value="Nucleomorph 1"/>
</dbReference>
<gene>
    <name evidence="1" type="ORF">CPARA_1gp076</name>
</gene>
<sequence>MTFFIKKAFISDNNFLFKKIILIDNFHKFSKSEKIRLKSFMNQNCASIRFVLFLKKSTSSIENVFSAFICVNFKNEKLLSRHKLKFKFNNFIKILNLYCTGHRICGDCNLEVLNQFFYFLYHITNDKFKKLIQLYKKLSNEFYFLIFEIILFYRKLSMYQIKKYIRLLTNRPFLKINQFIVVLLLELEKNKLKHNNT</sequence>
<dbReference type="EMBL" id="CP002172">
    <property type="protein sequence ID" value="AEA38734.1"/>
    <property type="molecule type" value="Genomic_DNA"/>
</dbReference>
<geneLocation type="nucleomorph" evidence="1"/>
<organism evidence="1 2">
    <name type="scientific">Cryptomonas paramaecium</name>
    <dbReference type="NCBI Taxonomy" id="2898"/>
    <lineage>
        <taxon>Eukaryota</taxon>
        <taxon>Cryptophyceae</taxon>
        <taxon>Cryptomonadales</taxon>
        <taxon>Cryptomonadaceae</taxon>
        <taxon>Cryptomonas</taxon>
    </lineage>
</organism>
<dbReference type="RefSeq" id="XP_003239632.1">
    <property type="nucleotide sequence ID" value="XM_003239584.1"/>
</dbReference>
<reference evidence="1 2" key="1">
    <citation type="journal article" date="2011" name="Genome Biol. Evol.">
        <title>Complete nucleomorph genome sequence of the nonphotosynthetic alga Cryptomonas paramecium reveals a core nucleomorph gene set.</title>
        <authorList>
            <person name="Tanifuji G."/>
            <person name="Onodera N.T."/>
            <person name="Wheeler T.J."/>
            <person name="Dlutek M."/>
            <person name="Donaher N."/>
            <person name="Archibald J.M."/>
        </authorList>
    </citation>
    <scope>NUCLEOTIDE SEQUENCE [LARGE SCALE GENOMIC DNA]</scope>
    <source>
        <strain evidence="1 2">CCAP977/2A</strain>
    </source>
</reference>